<dbReference type="OrthoDB" id="9786218at2"/>
<feature type="transmembrane region" description="Helical" evidence="1">
    <location>
        <begin position="279"/>
        <end position="299"/>
    </location>
</feature>
<feature type="transmembrane region" description="Helical" evidence="1">
    <location>
        <begin position="21"/>
        <end position="43"/>
    </location>
</feature>
<evidence type="ECO:0000313" key="3">
    <source>
        <dbReference type="Proteomes" id="UP000182517"/>
    </source>
</evidence>
<feature type="transmembrane region" description="Helical" evidence="1">
    <location>
        <begin position="319"/>
        <end position="340"/>
    </location>
</feature>
<gene>
    <name evidence="2" type="ORF">A7E78_03500</name>
</gene>
<dbReference type="EMBL" id="CP015519">
    <property type="protein sequence ID" value="APG26978.1"/>
    <property type="molecule type" value="Genomic_DNA"/>
</dbReference>
<dbReference type="Proteomes" id="UP000182517">
    <property type="component" value="Chromosome"/>
</dbReference>
<feature type="transmembrane region" description="Helical" evidence="1">
    <location>
        <begin position="230"/>
        <end position="258"/>
    </location>
</feature>
<keyword evidence="1" id="KW-1133">Transmembrane helix</keyword>
<feature type="transmembrane region" description="Helical" evidence="1">
    <location>
        <begin position="108"/>
        <end position="127"/>
    </location>
</feature>
<dbReference type="STRING" id="1842532.A7E78_03500"/>
<feature type="transmembrane region" description="Helical" evidence="1">
    <location>
        <begin position="360"/>
        <end position="379"/>
    </location>
</feature>
<evidence type="ECO:0000313" key="2">
    <source>
        <dbReference type="EMBL" id="APG26978.1"/>
    </source>
</evidence>
<organism evidence="2 3">
    <name type="scientific">Syntrophotalea acetylenivorans</name>
    <dbReference type="NCBI Taxonomy" id="1842532"/>
    <lineage>
        <taxon>Bacteria</taxon>
        <taxon>Pseudomonadati</taxon>
        <taxon>Thermodesulfobacteriota</taxon>
        <taxon>Desulfuromonadia</taxon>
        <taxon>Desulfuromonadales</taxon>
        <taxon>Syntrophotaleaceae</taxon>
        <taxon>Syntrophotalea</taxon>
    </lineage>
</organism>
<feature type="transmembrane region" description="Helical" evidence="1">
    <location>
        <begin position="134"/>
        <end position="151"/>
    </location>
</feature>
<proteinExistence type="predicted"/>
<dbReference type="KEGG" id="pef:A7E78_03500"/>
<reference evidence="2 3" key="1">
    <citation type="journal article" date="2017" name="Genome Announc.">
        <title>Complete Genome Sequences of Two Acetylene-Fermenting Pelobacter acetylenicus Strains.</title>
        <authorList>
            <person name="Sutton J.M."/>
            <person name="Baesman S.M."/>
            <person name="Fierst J.L."/>
            <person name="Poret-Peterson A.T."/>
            <person name="Oremland R.S."/>
            <person name="Dunlap D.S."/>
            <person name="Akob D.M."/>
        </authorList>
    </citation>
    <scope>NUCLEOTIDE SEQUENCE [LARGE SCALE GENOMIC DNA]</scope>
    <source>
        <strain evidence="2 3">SFB93</strain>
    </source>
</reference>
<keyword evidence="3" id="KW-1185">Reference proteome</keyword>
<accession>A0A1L3GMU0</accession>
<feature type="transmembrane region" description="Helical" evidence="1">
    <location>
        <begin position="186"/>
        <end position="210"/>
    </location>
</feature>
<keyword evidence="1" id="KW-0812">Transmembrane</keyword>
<name>A0A1L3GMU0_9BACT</name>
<sequence>MIRISFNPGISFYQMKSKQQSLAILPDIPGLYGFIVFVTLFLFDGGKSLLDGDTFWHVKAGMTMLDQGSILTQDIFSHTVSGIPWTAHEWLAEVIMAALHRFGGLQGVALFFFFIAALSFWILFRIARHLTRDWLALLWVSTAFAFSMTHLLARPHIFSWLFGVCTLGLLVKGGRAKYFLPLLIALWANLHGGFILGLVLQGIFIAGAILDKVCLAGLSQWRNILHSQKHALIILFLSIVTSGLNPFGYHLLIFPFLVTKTIFTTGIGEWLAPDMQREIFFRYYLIAVIFLVSLPRLQINWTNRLLLVFWINASLAHGRYISMASVYLVPLLAQIGNQIVDRLPLKDRKASGNELRLSPYSGLIATVGLFLILFCSSIYQSPLRPLMAAVIPVKSEYHPVAAVNYLNSAPLAGKMFNKYGWGGYLIYALDPSQPVFIDGRADMYGEELFKEYRKVVAIDKDIDTILEKHDVSWVLYPSDTPLVRYLLAGNRWKQIYQDEEASVLLRNPILRP</sequence>
<protein>
    <recommendedName>
        <fullName evidence="4">Glycosyltransferase RgtA/B/C/D-like domain-containing protein</fullName>
    </recommendedName>
</protein>
<keyword evidence="1" id="KW-0472">Membrane</keyword>
<feature type="transmembrane region" description="Helical" evidence="1">
    <location>
        <begin position="157"/>
        <end position="174"/>
    </location>
</feature>
<evidence type="ECO:0000256" key="1">
    <source>
        <dbReference type="SAM" id="Phobius"/>
    </source>
</evidence>
<dbReference type="RefSeq" id="WP_072282938.1">
    <property type="nucleotide sequence ID" value="NZ_CP015519.1"/>
</dbReference>
<dbReference type="AlphaFoldDB" id="A0A1L3GMU0"/>
<evidence type="ECO:0008006" key="4">
    <source>
        <dbReference type="Google" id="ProtNLM"/>
    </source>
</evidence>